<organism evidence="6 7">
    <name type="scientific">Haliaeetus albicilla</name>
    <name type="common">White-tailed sea-eagle</name>
    <name type="synonym">Falco albicilla</name>
    <dbReference type="NCBI Taxonomy" id="8969"/>
    <lineage>
        <taxon>Eukaryota</taxon>
        <taxon>Metazoa</taxon>
        <taxon>Chordata</taxon>
        <taxon>Craniata</taxon>
        <taxon>Vertebrata</taxon>
        <taxon>Euteleostomi</taxon>
        <taxon>Archelosauria</taxon>
        <taxon>Archosauria</taxon>
        <taxon>Dinosauria</taxon>
        <taxon>Saurischia</taxon>
        <taxon>Theropoda</taxon>
        <taxon>Coelurosauria</taxon>
        <taxon>Aves</taxon>
        <taxon>Neognathae</taxon>
        <taxon>Neoaves</taxon>
        <taxon>Telluraves</taxon>
        <taxon>Accipitrimorphae</taxon>
        <taxon>Accipitriformes</taxon>
        <taxon>Accipitridae</taxon>
        <taxon>Accipitrinae</taxon>
        <taxon>Haliaeetus</taxon>
    </lineage>
</organism>
<gene>
    <name evidence="6" type="primary">Slc2a1_1</name>
    <name evidence="6" type="ORF">HALALB_R16398</name>
</gene>
<dbReference type="EMBL" id="VZSQ01001318">
    <property type="protein sequence ID" value="NWZ60871.1"/>
    <property type="molecule type" value="Genomic_DNA"/>
</dbReference>
<evidence type="ECO:0000256" key="1">
    <source>
        <dbReference type="ARBA" id="ARBA00004141"/>
    </source>
</evidence>
<keyword evidence="7" id="KW-1185">Reference proteome</keyword>
<evidence type="ECO:0000256" key="4">
    <source>
        <dbReference type="ARBA" id="ARBA00022989"/>
    </source>
</evidence>
<feature type="non-terminal residue" evidence="6">
    <location>
        <position position="99"/>
    </location>
</feature>
<proteinExistence type="predicted"/>
<keyword evidence="3" id="KW-0812">Transmembrane</keyword>
<dbReference type="InterPro" id="IPR005828">
    <property type="entry name" value="MFS_sugar_transport-like"/>
</dbReference>
<dbReference type="GO" id="GO:0015149">
    <property type="term" value="F:hexose transmembrane transporter activity"/>
    <property type="evidence" value="ECO:0007669"/>
    <property type="project" value="TreeGrafter"/>
</dbReference>
<protein>
    <submittedName>
        <fullName evidence="6">GTR1 protein</fullName>
    </submittedName>
</protein>
<dbReference type="Proteomes" id="UP000585422">
    <property type="component" value="Unassembled WGS sequence"/>
</dbReference>
<dbReference type="GO" id="GO:0016020">
    <property type="term" value="C:membrane"/>
    <property type="evidence" value="ECO:0007669"/>
    <property type="project" value="UniProtKB-SubCell"/>
</dbReference>
<dbReference type="Pfam" id="PF00083">
    <property type="entry name" value="Sugar_tr"/>
    <property type="match status" value="1"/>
</dbReference>
<comment type="subcellular location">
    <subcellularLocation>
        <location evidence="1">Membrane</location>
        <topology evidence="1">Multi-pass membrane protein</topology>
    </subcellularLocation>
</comment>
<dbReference type="InterPro" id="IPR036259">
    <property type="entry name" value="MFS_trans_sf"/>
</dbReference>
<dbReference type="OrthoDB" id="9219305at2759"/>
<evidence type="ECO:0000256" key="5">
    <source>
        <dbReference type="ARBA" id="ARBA00023136"/>
    </source>
</evidence>
<dbReference type="AlphaFoldDB" id="A0A7K7P0L9"/>
<feature type="non-terminal residue" evidence="6">
    <location>
        <position position="1"/>
    </location>
</feature>
<dbReference type="PANTHER" id="PTHR23503:SF8">
    <property type="entry name" value="FACILITATED GLUCOSE TRANSPORTER PROTEIN 1"/>
    <property type="match status" value="1"/>
</dbReference>
<evidence type="ECO:0000256" key="2">
    <source>
        <dbReference type="ARBA" id="ARBA00022448"/>
    </source>
</evidence>
<dbReference type="PANTHER" id="PTHR23503">
    <property type="entry name" value="SOLUTE CARRIER FAMILY 2"/>
    <property type="match status" value="1"/>
</dbReference>
<keyword evidence="5" id="KW-0472">Membrane</keyword>
<reference evidence="6 7" key="1">
    <citation type="submission" date="2019-09" db="EMBL/GenBank/DDBJ databases">
        <title>Bird 10,000 Genomes (B10K) Project - Family phase.</title>
        <authorList>
            <person name="Zhang G."/>
        </authorList>
    </citation>
    <scope>NUCLEOTIDE SEQUENCE [LARGE SCALE GENOMIC DNA]</scope>
    <source>
        <strain evidence="6">OUT-0040</strain>
        <tissue evidence="6">Blood</tissue>
    </source>
</reference>
<evidence type="ECO:0000313" key="7">
    <source>
        <dbReference type="Proteomes" id="UP000585422"/>
    </source>
</evidence>
<dbReference type="InterPro" id="IPR045263">
    <property type="entry name" value="GLUT"/>
</dbReference>
<sequence>PLPGLARLVGAESVEAGLEELEAELHGPAQRVGLIQLCRTPCYRQPLLVTLVLQLAQQLSGINAIFYYSTAIFEEAGLAQPAYATIGTGVINVAATALS</sequence>
<accession>A0A7K7P0L9</accession>
<dbReference type="Gene3D" id="1.20.1250.20">
    <property type="entry name" value="MFS general substrate transporter like domains"/>
    <property type="match status" value="1"/>
</dbReference>
<keyword evidence="2" id="KW-0813">Transport</keyword>
<comment type="caution">
    <text evidence="6">The sequence shown here is derived from an EMBL/GenBank/DDBJ whole genome shotgun (WGS) entry which is preliminary data.</text>
</comment>
<keyword evidence="4" id="KW-1133">Transmembrane helix</keyword>
<name>A0A7K7P0L9_HALAL</name>
<evidence type="ECO:0000256" key="3">
    <source>
        <dbReference type="ARBA" id="ARBA00022692"/>
    </source>
</evidence>
<evidence type="ECO:0000313" key="6">
    <source>
        <dbReference type="EMBL" id="NWZ60871.1"/>
    </source>
</evidence>